<dbReference type="RefSeq" id="WP_381831127.1">
    <property type="nucleotide sequence ID" value="NZ_JBHTCF010000006.1"/>
</dbReference>
<sequence length="50" mass="4961">MVFGIVFAAVITVFIVGLLGAAVNATRPRAQARGSRDVHTKSSGGCGGGS</sequence>
<keyword evidence="4" id="KW-1185">Reference proteome</keyword>
<comment type="caution">
    <text evidence="3">The sequence shown here is derived from an EMBL/GenBank/DDBJ whole genome shotgun (WGS) entry which is preliminary data.</text>
</comment>
<keyword evidence="2" id="KW-0472">Membrane</keyword>
<gene>
    <name evidence="3" type="ORF">ACFQVC_16195</name>
</gene>
<keyword evidence="2" id="KW-1133">Transmembrane helix</keyword>
<evidence type="ECO:0000313" key="3">
    <source>
        <dbReference type="EMBL" id="MFC7305755.1"/>
    </source>
</evidence>
<proteinExistence type="predicted"/>
<name>A0ABW2JK56_9ACTN</name>
<feature type="transmembrane region" description="Helical" evidence="2">
    <location>
        <begin position="6"/>
        <end position="26"/>
    </location>
</feature>
<organism evidence="3 4">
    <name type="scientific">Streptomyces monticola</name>
    <dbReference type="NCBI Taxonomy" id="2666263"/>
    <lineage>
        <taxon>Bacteria</taxon>
        <taxon>Bacillati</taxon>
        <taxon>Actinomycetota</taxon>
        <taxon>Actinomycetes</taxon>
        <taxon>Kitasatosporales</taxon>
        <taxon>Streptomycetaceae</taxon>
        <taxon>Streptomyces</taxon>
    </lineage>
</organism>
<feature type="region of interest" description="Disordered" evidence="1">
    <location>
        <begin position="30"/>
        <end position="50"/>
    </location>
</feature>
<protein>
    <submittedName>
        <fullName evidence="3">Uncharacterized protein</fullName>
    </submittedName>
</protein>
<evidence type="ECO:0000256" key="2">
    <source>
        <dbReference type="SAM" id="Phobius"/>
    </source>
</evidence>
<dbReference type="Proteomes" id="UP001596523">
    <property type="component" value="Unassembled WGS sequence"/>
</dbReference>
<accession>A0ABW2JK56</accession>
<dbReference type="EMBL" id="JBHTCF010000006">
    <property type="protein sequence ID" value="MFC7305755.1"/>
    <property type="molecule type" value="Genomic_DNA"/>
</dbReference>
<evidence type="ECO:0000256" key="1">
    <source>
        <dbReference type="SAM" id="MobiDB-lite"/>
    </source>
</evidence>
<keyword evidence="2" id="KW-0812">Transmembrane</keyword>
<reference evidence="4" key="1">
    <citation type="journal article" date="2019" name="Int. J. Syst. Evol. Microbiol.">
        <title>The Global Catalogue of Microorganisms (GCM) 10K type strain sequencing project: providing services to taxonomists for standard genome sequencing and annotation.</title>
        <authorList>
            <consortium name="The Broad Institute Genomics Platform"/>
            <consortium name="The Broad Institute Genome Sequencing Center for Infectious Disease"/>
            <person name="Wu L."/>
            <person name="Ma J."/>
        </authorList>
    </citation>
    <scope>NUCLEOTIDE SEQUENCE [LARGE SCALE GENOMIC DNA]</scope>
    <source>
        <strain evidence="4">SYNS20</strain>
    </source>
</reference>
<evidence type="ECO:0000313" key="4">
    <source>
        <dbReference type="Proteomes" id="UP001596523"/>
    </source>
</evidence>